<dbReference type="Gene3D" id="1.20.1250.20">
    <property type="entry name" value="MFS general substrate transporter like domains"/>
    <property type="match status" value="2"/>
</dbReference>
<dbReference type="GO" id="GO:0022857">
    <property type="term" value="F:transmembrane transporter activity"/>
    <property type="evidence" value="ECO:0007669"/>
    <property type="project" value="InterPro"/>
</dbReference>
<comment type="caution">
    <text evidence="4">The sequence shown here is derived from an EMBL/GenBank/DDBJ whole genome shotgun (WGS) entry which is preliminary data.</text>
</comment>
<feature type="transmembrane region" description="Helical" evidence="3">
    <location>
        <begin position="356"/>
        <end position="380"/>
    </location>
</feature>
<dbReference type="FunCoup" id="A0A1V8TJB2">
    <property type="interactions" value="792"/>
</dbReference>
<dbReference type="OrthoDB" id="2213137at2759"/>
<sequence>MPDEANKPTVDATLYYEGANPADARTIDLGAPDDPPAEPPPDGGYGWVCCGAVSLLNGFTWGVAASTGVYVLLMPSLEVVMLLTELQVSHWLDGDYFPDATVFDYAMVGGLIFGCALLFSPVWTIATRELGRRPVMLTGCVVMAGGYIAASFATKAWHLLLSQGVMVGIGIGAIFIPSVQVVPQWFLKRRSLAGGIASAGSGFGGLAFSLGTDAMIRNLSLAWALRITGLVAFGGNLVGSLLIRDRNHLVKPPQLGFATHLLRRYDCLLLLLWGATNLLGYMVILYSVSSYATQVIHLSQAKAGILTAVLNLGTAFGRPASGLLADRYGRVEVSFALTLGCGVSVIALWIPASSYALLMVFAFVSGAILGVFWLSIGPLCAEIAGLKEVPSFLSLCWLAVVLPTTFGEAIGLYLRRPALERWNYLHCQVFAAVAYLVASVFLAELWRVRRVEKAESLRPEGRKPRGRSGQPLFQILRFIRHPTFDVLAAMSNAVPSMKDAPPQICAYRYDPLRACINAPAKGGPVKHAKLTIVNPIPILTPAFFMSVVKLDNAAGNIDCSPADPEP</sequence>
<dbReference type="InterPro" id="IPR036259">
    <property type="entry name" value="MFS_trans_sf"/>
</dbReference>
<protein>
    <recommendedName>
        <fullName evidence="6">Major facilitator superfamily (MFS) profile domain-containing protein</fullName>
    </recommendedName>
</protein>
<feature type="transmembrane region" description="Helical" evidence="3">
    <location>
        <begin position="135"/>
        <end position="153"/>
    </location>
</feature>
<dbReference type="AlphaFoldDB" id="A0A1V8TJB2"/>
<dbReference type="PANTHER" id="PTHR11360">
    <property type="entry name" value="MONOCARBOXYLATE TRANSPORTER"/>
    <property type="match status" value="1"/>
</dbReference>
<feature type="transmembrane region" description="Helical" evidence="3">
    <location>
        <begin position="328"/>
        <end position="350"/>
    </location>
</feature>
<feature type="transmembrane region" description="Helical" evidence="3">
    <location>
        <begin position="44"/>
        <end position="63"/>
    </location>
</feature>
<evidence type="ECO:0008006" key="6">
    <source>
        <dbReference type="Google" id="ProtNLM"/>
    </source>
</evidence>
<keyword evidence="3" id="KW-0812">Transmembrane</keyword>
<proteinExistence type="inferred from homology"/>
<feature type="transmembrane region" description="Helical" evidence="3">
    <location>
        <begin position="102"/>
        <end position="123"/>
    </location>
</feature>
<feature type="transmembrane region" description="Helical" evidence="3">
    <location>
        <begin position="295"/>
        <end position="316"/>
    </location>
</feature>
<feature type="transmembrane region" description="Helical" evidence="3">
    <location>
        <begin position="429"/>
        <end position="448"/>
    </location>
</feature>
<dbReference type="EMBL" id="NAJO01000007">
    <property type="protein sequence ID" value="OQO11302.1"/>
    <property type="molecule type" value="Genomic_DNA"/>
</dbReference>
<comment type="subcellular location">
    <subcellularLocation>
        <location evidence="1">Membrane</location>
        <topology evidence="1">Multi-pass membrane protein</topology>
    </subcellularLocation>
</comment>
<dbReference type="InterPro" id="IPR011701">
    <property type="entry name" value="MFS"/>
</dbReference>
<comment type="similarity">
    <text evidence="2">Belongs to the major facilitator superfamily. Monocarboxylate porter (TC 2.A.1.13) family.</text>
</comment>
<evidence type="ECO:0000256" key="1">
    <source>
        <dbReference type="ARBA" id="ARBA00004141"/>
    </source>
</evidence>
<evidence type="ECO:0000256" key="3">
    <source>
        <dbReference type="SAM" id="Phobius"/>
    </source>
</evidence>
<gene>
    <name evidence="4" type="ORF">B0A48_05558</name>
</gene>
<feature type="transmembrane region" description="Helical" evidence="3">
    <location>
        <begin position="265"/>
        <end position="289"/>
    </location>
</feature>
<keyword evidence="5" id="KW-1185">Reference proteome</keyword>
<feature type="transmembrane region" description="Helical" evidence="3">
    <location>
        <begin position="392"/>
        <end position="414"/>
    </location>
</feature>
<keyword evidence="3" id="KW-0472">Membrane</keyword>
<dbReference type="GO" id="GO:0016020">
    <property type="term" value="C:membrane"/>
    <property type="evidence" value="ECO:0007669"/>
    <property type="project" value="UniProtKB-SubCell"/>
</dbReference>
<keyword evidence="3" id="KW-1133">Transmembrane helix</keyword>
<dbReference type="PANTHER" id="PTHR11360:SF315">
    <property type="entry name" value="TRANSPORTER MCH2-RELATED"/>
    <property type="match status" value="1"/>
</dbReference>
<evidence type="ECO:0000313" key="4">
    <source>
        <dbReference type="EMBL" id="OQO11302.1"/>
    </source>
</evidence>
<feature type="transmembrane region" description="Helical" evidence="3">
    <location>
        <begin position="159"/>
        <end position="179"/>
    </location>
</feature>
<name>A0A1V8TJB2_9PEZI</name>
<dbReference type="InParanoid" id="A0A1V8TJB2"/>
<accession>A0A1V8TJB2</accession>
<feature type="transmembrane region" description="Helical" evidence="3">
    <location>
        <begin position="191"/>
        <end position="211"/>
    </location>
</feature>
<evidence type="ECO:0000256" key="2">
    <source>
        <dbReference type="ARBA" id="ARBA00006727"/>
    </source>
</evidence>
<dbReference type="SUPFAM" id="SSF103473">
    <property type="entry name" value="MFS general substrate transporter"/>
    <property type="match status" value="1"/>
</dbReference>
<dbReference type="Pfam" id="PF07690">
    <property type="entry name" value="MFS_1"/>
    <property type="match status" value="2"/>
</dbReference>
<evidence type="ECO:0000313" key="5">
    <source>
        <dbReference type="Proteomes" id="UP000192596"/>
    </source>
</evidence>
<organism evidence="4 5">
    <name type="scientific">Cryoendolithus antarcticus</name>
    <dbReference type="NCBI Taxonomy" id="1507870"/>
    <lineage>
        <taxon>Eukaryota</taxon>
        <taxon>Fungi</taxon>
        <taxon>Dikarya</taxon>
        <taxon>Ascomycota</taxon>
        <taxon>Pezizomycotina</taxon>
        <taxon>Dothideomycetes</taxon>
        <taxon>Dothideomycetidae</taxon>
        <taxon>Cladosporiales</taxon>
        <taxon>Cladosporiaceae</taxon>
        <taxon>Cryoendolithus</taxon>
    </lineage>
</organism>
<dbReference type="InterPro" id="IPR050327">
    <property type="entry name" value="Proton-linked_MCT"/>
</dbReference>
<reference evidence="5" key="1">
    <citation type="submission" date="2017-03" db="EMBL/GenBank/DDBJ databases">
        <title>Genomes of endolithic fungi from Antarctica.</title>
        <authorList>
            <person name="Coleine C."/>
            <person name="Masonjones S."/>
            <person name="Stajich J.E."/>
        </authorList>
    </citation>
    <scope>NUCLEOTIDE SEQUENCE [LARGE SCALE GENOMIC DNA]</scope>
    <source>
        <strain evidence="5">CCFEE 5527</strain>
    </source>
</reference>
<feature type="transmembrane region" description="Helical" evidence="3">
    <location>
        <begin position="223"/>
        <end position="244"/>
    </location>
</feature>
<dbReference type="Proteomes" id="UP000192596">
    <property type="component" value="Unassembled WGS sequence"/>
</dbReference>